<dbReference type="AlphaFoldDB" id="A0A3E1R7L7"/>
<keyword evidence="2" id="KW-1185">Reference proteome</keyword>
<name>A0A3E1R7L7_9BURK</name>
<sequence>MDDADKRMHTRAQYFLIKEDKEAIPIYAFRDPADTLAIPALVVDLGDGGVQILTTHVIDLSLQSYDLELVVTGSTADAAIGREPVQLVWSRPDGTNVRSGFAFSRGEEVGTKWSTLLEGQPHHLLRCVLHPLAS</sequence>
<comment type="caution">
    <text evidence="1">The sequence shown here is derived from an EMBL/GenBank/DDBJ whole genome shotgun (WGS) entry which is preliminary data.</text>
</comment>
<dbReference type="RefSeq" id="WP_117179747.1">
    <property type="nucleotide sequence ID" value="NZ_QFZK01000018.1"/>
</dbReference>
<dbReference type="Proteomes" id="UP000260665">
    <property type="component" value="Unassembled WGS sequence"/>
</dbReference>
<evidence type="ECO:0008006" key="3">
    <source>
        <dbReference type="Google" id="ProtNLM"/>
    </source>
</evidence>
<evidence type="ECO:0000313" key="2">
    <source>
        <dbReference type="Proteomes" id="UP000260665"/>
    </source>
</evidence>
<dbReference type="OrthoDB" id="8902639at2"/>
<evidence type="ECO:0000313" key="1">
    <source>
        <dbReference type="EMBL" id="RFO95307.1"/>
    </source>
</evidence>
<gene>
    <name evidence="1" type="ORF">DIC66_18935</name>
</gene>
<accession>A0A3E1R7L7</accession>
<dbReference type="EMBL" id="QFZK01000018">
    <property type="protein sequence ID" value="RFO95307.1"/>
    <property type="molecule type" value="Genomic_DNA"/>
</dbReference>
<protein>
    <recommendedName>
        <fullName evidence="3">PilZ domain-containing protein</fullName>
    </recommendedName>
</protein>
<proteinExistence type="predicted"/>
<reference evidence="1 2" key="1">
    <citation type="submission" date="2018-05" db="EMBL/GenBank/DDBJ databases">
        <title>Rhodoferax soyangensis sp.nov., isolated from an oligotrophic freshwater lake.</title>
        <authorList>
            <person name="Park M."/>
        </authorList>
    </citation>
    <scope>NUCLEOTIDE SEQUENCE [LARGE SCALE GENOMIC DNA]</scope>
    <source>
        <strain evidence="1 2">IMCC26218</strain>
    </source>
</reference>
<organism evidence="1 2">
    <name type="scientific">Rhodoferax lacus</name>
    <dbReference type="NCBI Taxonomy" id="2184758"/>
    <lineage>
        <taxon>Bacteria</taxon>
        <taxon>Pseudomonadati</taxon>
        <taxon>Pseudomonadota</taxon>
        <taxon>Betaproteobacteria</taxon>
        <taxon>Burkholderiales</taxon>
        <taxon>Comamonadaceae</taxon>
        <taxon>Rhodoferax</taxon>
    </lineage>
</organism>